<dbReference type="Proteomes" id="UP000198583">
    <property type="component" value="Unassembled WGS sequence"/>
</dbReference>
<evidence type="ECO:0000313" key="1">
    <source>
        <dbReference type="EMBL" id="SFR24780.1"/>
    </source>
</evidence>
<reference evidence="2" key="1">
    <citation type="submission" date="2016-10" db="EMBL/GenBank/DDBJ databases">
        <authorList>
            <person name="Varghese N."/>
            <person name="Submissions S."/>
        </authorList>
    </citation>
    <scope>NUCLEOTIDE SEQUENCE [LARGE SCALE GENOMIC DNA]</scope>
    <source>
        <strain evidence="2">DSM 44232</strain>
    </source>
</reference>
<sequence length="900" mass="96503">MTEYRSVFKGTADTVLQAGYVRTVRFDASGDVPVDEAVRDLAPLFADVLAGGFTGRRWLIEQIDRFVAEQPCGYLWVEGDAGVGKTALAAHLVEERGWAGHFSRLTLGGSARVALRNLAGQIARDHDLARGGLLPERWCTPEGFPGLLSKITPPLVLVVDGADEAEQMAGAQPWGLPMELPHGVFVVGTYRTGSPPPRSTAPASVVRLSASDPRNVADVAEHVAQVRPDAAELVERCGGVWVYLRYVLNEIQQGTRTTAGPLPKDLFRYYVDTLERWSRTDALLPLLATLGVAGEPVDAGTLAALSDVDERAVREHVHRTLRPFLGAVDGQAGRGFALYHASLREFLAGVRPGDESPEQDWKWWDVLRSATIAAHDRIAEHYLTGTVDDGYPLRHLARHLVGAGRDEDLHRLLRADDESGRPEWFAAHDRAGTVDGFLSDIAVARDLRAWTTDQALAENQPALTLCDELFYDLVTASVTSRTNAIPAELVAALVAGGLWTQARAVAHALRLPTATARAHVLAVLAAETGDDDVLDLALAQAEQVTAPYPRAEVLLKLVPHRRSLVPEALRTITDITGEHERAGAIADLAPWLSDLGTARTLAEDLTSPHARARALTALDDQTGALQAIRAISGEQDRAEALAALAPRLSDPQFAEALAVADTITGHHRVAAVAALTQADALTTPDPTPVREALEAASAITDPHDRAEALTRLAPMLPIAQRREALAEALAAATAPDDGGRDLPARLDWPGLTATRNRPITLTTVSTYVGTHRRQKAVVPQRDQLDSLLADAAAATDNRSRSRALTKLVPHLSAPAQLAEALAATPYGDRDLLCAVVQRAGDVVADDKAFVALLRHALNSGGRVTCTAILAAALPRIEGLAGDDAAERLAAALHDVHRWWP</sequence>
<dbReference type="RefSeq" id="WP_093600882.1">
    <property type="nucleotide sequence ID" value="NZ_FOYL01000008.1"/>
</dbReference>
<proteinExistence type="predicted"/>
<dbReference type="STRING" id="84724.SAMN04488564_10866"/>
<dbReference type="AlphaFoldDB" id="A0A1I6F4G5"/>
<accession>A0A1I6F4G5</accession>
<gene>
    <name evidence="1" type="ORF">SAMN04488564_10866</name>
</gene>
<keyword evidence="2" id="KW-1185">Reference proteome</keyword>
<protein>
    <recommendedName>
        <fullName evidence="3">NACHT domain-containing protein</fullName>
    </recommendedName>
</protein>
<evidence type="ECO:0000313" key="2">
    <source>
        <dbReference type="Proteomes" id="UP000198583"/>
    </source>
</evidence>
<organism evidence="1 2">
    <name type="scientific">Lentzea waywayandensis</name>
    <dbReference type="NCBI Taxonomy" id="84724"/>
    <lineage>
        <taxon>Bacteria</taxon>
        <taxon>Bacillati</taxon>
        <taxon>Actinomycetota</taxon>
        <taxon>Actinomycetes</taxon>
        <taxon>Pseudonocardiales</taxon>
        <taxon>Pseudonocardiaceae</taxon>
        <taxon>Lentzea</taxon>
    </lineage>
</organism>
<evidence type="ECO:0008006" key="3">
    <source>
        <dbReference type="Google" id="ProtNLM"/>
    </source>
</evidence>
<dbReference type="EMBL" id="FOYL01000008">
    <property type="protein sequence ID" value="SFR24780.1"/>
    <property type="molecule type" value="Genomic_DNA"/>
</dbReference>
<dbReference type="OrthoDB" id="3369601at2"/>
<dbReference type="SUPFAM" id="SSF52540">
    <property type="entry name" value="P-loop containing nucleoside triphosphate hydrolases"/>
    <property type="match status" value="1"/>
</dbReference>
<name>A0A1I6F4G5_9PSEU</name>
<dbReference type="InterPro" id="IPR027417">
    <property type="entry name" value="P-loop_NTPase"/>
</dbReference>
<dbReference type="Gene3D" id="3.40.50.300">
    <property type="entry name" value="P-loop containing nucleotide triphosphate hydrolases"/>
    <property type="match status" value="1"/>
</dbReference>